<dbReference type="GO" id="GO:0003700">
    <property type="term" value="F:DNA-binding transcription factor activity"/>
    <property type="evidence" value="ECO:0007669"/>
    <property type="project" value="InterPro"/>
</dbReference>
<dbReference type="Gene3D" id="3.40.50.10490">
    <property type="entry name" value="Glucose-6-phosphate isomerase like protein, domain 1"/>
    <property type="match status" value="1"/>
</dbReference>
<evidence type="ECO:0000259" key="4">
    <source>
        <dbReference type="PROSITE" id="PS51071"/>
    </source>
</evidence>
<dbReference type="AlphaFoldDB" id="A0A940SUE3"/>
<evidence type="ECO:0000256" key="2">
    <source>
        <dbReference type="ARBA" id="ARBA00023125"/>
    </source>
</evidence>
<organism evidence="6 7">
    <name type="scientific">Vagococcus allomyrinae</name>
    <dbReference type="NCBI Taxonomy" id="2794353"/>
    <lineage>
        <taxon>Bacteria</taxon>
        <taxon>Bacillati</taxon>
        <taxon>Bacillota</taxon>
        <taxon>Bacilli</taxon>
        <taxon>Lactobacillales</taxon>
        <taxon>Enterococcaceae</taxon>
        <taxon>Vagococcus</taxon>
    </lineage>
</organism>
<reference evidence="6" key="1">
    <citation type="submission" date="2020-12" db="EMBL/GenBank/DDBJ databases">
        <title>Vagococcus allomyrinae sp. nov. and Enterococcus lavae sp. nov., isolated from the larvae of Allomyrina dichotoma.</title>
        <authorList>
            <person name="Lee S.D."/>
        </authorList>
    </citation>
    <scope>NUCLEOTIDE SEQUENCE</scope>
    <source>
        <strain evidence="6">BWB3-3</strain>
    </source>
</reference>
<dbReference type="Gene3D" id="1.10.10.10">
    <property type="entry name" value="Winged helix-like DNA-binding domain superfamily/Winged helix DNA-binding domain"/>
    <property type="match status" value="1"/>
</dbReference>
<evidence type="ECO:0000256" key="1">
    <source>
        <dbReference type="ARBA" id="ARBA00023015"/>
    </source>
</evidence>
<evidence type="ECO:0000313" key="7">
    <source>
        <dbReference type="Proteomes" id="UP000674938"/>
    </source>
</evidence>
<dbReference type="InterPro" id="IPR000281">
    <property type="entry name" value="HTH_RpiR"/>
</dbReference>
<feature type="domain" description="SIS" evidence="5">
    <location>
        <begin position="111"/>
        <end position="248"/>
    </location>
</feature>
<dbReference type="InterPro" id="IPR036388">
    <property type="entry name" value="WH-like_DNA-bd_sf"/>
</dbReference>
<dbReference type="InterPro" id="IPR001347">
    <property type="entry name" value="SIS_dom"/>
</dbReference>
<dbReference type="EMBL" id="JAEEGA010000005">
    <property type="protein sequence ID" value="MBP1041235.1"/>
    <property type="molecule type" value="Genomic_DNA"/>
</dbReference>
<dbReference type="InterPro" id="IPR009057">
    <property type="entry name" value="Homeodomain-like_sf"/>
</dbReference>
<keyword evidence="2" id="KW-0238">DNA-binding</keyword>
<dbReference type="SUPFAM" id="SSF53697">
    <property type="entry name" value="SIS domain"/>
    <property type="match status" value="1"/>
</dbReference>
<dbReference type="Pfam" id="PF01380">
    <property type="entry name" value="SIS"/>
    <property type="match status" value="1"/>
</dbReference>
<dbReference type="InterPro" id="IPR047640">
    <property type="entry name" value="RpiR-like"/>
</dbReference>
<evidence type="ECO:0000313" key="6">
    <source>
        <dbReference type="EMBL" id="MBP1041235.1"/>
    </source>
</evidence>
<dbReference type="GO" id="GO:1901135">
    <property type="term" value="P:carbohydrate derivative metabolic process"/>
    <property type="evidence" value="ECO:0007669"/>
    <property type="project" value="InterPro"/>
</dbReference>
<dbReference type="InterPro" id="IPR046348">
    <property type="entry name" value="SIS_dom_sf"/>
</dbReference>
<evidence type="ECO:0000256" key="3">
    <source>
        <dbReference type="ARBA" id="ARBA00023163"/>
    </source>
</evidence>
<proteinExistence type="predicted"/>
<dbReference type="Pfam" id="PF01418">
    <property type="entry name" value="HTH_6"/>
    <property type="match status" value="1"/>
</dbReference>
<name>A0A940SUE3_9ENTE</name>
<dbReference type="Proteomes" id="UP000674938">
    <property type="component" value="Unassembled WGS sequence"/>
</dbReference>
<accession>A0A940SUE3</accession>
<keyword evidence="7" id="KW-1185">Reference proteome</keyword>
<keyword evidence="1" id="KW-0805">Transcription regulation</keyword>
<dbReference type="GO" id="GO:0003677">
    <property type="term" value="F:DNA binding"/>
    <property type="evidence" value="ECO:0007669"/>
    <property type="project" value="UniProtKB-KW"/>
</dbReference>
<protein>
    <submittedName>
        <fullName evidence="6">MurR/RpiR family transcriptional regulator</fullName>
    </submittedName>
</protein>
<keyword evidence="3" id="KW-0804">Transcription</keyword>
<dbReference type="SUPFAM" id="SSF46689">
    <property type="entry name" value="Homeodomain-like"/>
    <property type="match status" value="1"/>
</dbReference>
<dbReference type="PANTHER" id="PTHR30514:SF21">
    <property type="entry name" value="RPIR-FAMILY TRANSCRIPTIONAL REGULATOR"/>
    <property type="match status" value="1"/>
</dbReference>
<dbReference type="CDD" id="cd05013">
    <property type="entry name" value="SIS_RpiR"/>
    <property type="match status" value="1"/>
</dbReference>
<sequence>MIISLSKTQYESLSESEKRVVDYLNRNEAKIPELSITSLAKKTFTSSSTISRTIQKCGFEGISELRYNITQQTQKKESYDSPYVVNNILAKSFRECTQTIDSINSIDIFQIVEYIKTSKRIFICARGFTALIAEELQMYLQLLGYNATIVKDVMWMNKFQHMISEEDTLIIISLRNSTPELSQAAKKARDCNAKVVTICCKTNTELEKYSDITVIGHTEKIMEAHGLHVYSRIPLLVITRTIIEYIGL</sequence>
<dbReference type="InterPro" id="IPR035472">
    <property type="entry name" value="RpiR-like_SIS"/>
</dbReference>
<feature type="domain" description="HTH rpiR-type" evidence="4">
    <location>
        <begin position="1"/>
        <end position="76"/>
    </location>
</feature>
<dbReference type="PANTHER" id="PTHR30514">
    <property type="entry name" value="GLUCOKINASE"/>
    <property type="match status" value="1"/>
</dbReference>
<dbReference type="PROSITE" id="PS51071">
    <property type="entry name" value="HTH_RPIR"/>
    <property type="match status" value="1"/>
</dbReference>
<comment type="caution">
    <text evidence="6">The sequence shown here is derived from an EMBL/GenBank/DDBJ whole genome shotgun (WGS) entry which is preliminary data.</text>
</comment>
<gene>
    <name evidence="6" type="ORF">I6N95_09475</name>
</gene>
<dbReference type="GO" id="GO:0097367">
    <property type="term" value="F:carbohydrate derivative binding"/>
    <property type="evidence" value="ECO:0007669"/>
    <property type="project" value="InterPro"/>
</dbReference>
<dbReference type="RefSeq" id="WP_209526986.1">
    <property type="nucleotide sequence ID" value="NZ_JAEEGA010000005.1"/>
</dbReference>
<dbReference type="PROSITE" id="PS51464">
    <property type="entry name" value="SIS"/>
    <property type="match status" value="1"/>
</dbReference>
<evidence type="ECO:0000259" key="5">
    <source>
        <dbReference type="PROSITE" id="PS51464"/>
    </source>
</evidence>